<dbReference type="InterPro" id="IPR044298">
    <property type="entry name" value="MIG/MutY"/>
</dbReference>
<comment type="similarity">
    <text evidence="3 14">Belongs to the Nth/MutY family.</text>
</comment>
<dbReference type="PROSITE" id="PS01155">
    <property type="entry name" value="ENDONUCLEASE_III_2"/>
    <property type="match status" value="1"/>
</dbReference>
<dbReference type="GO" id="GO:0035485">
    <property type="term" value="F:adenine/guanine mispair binding"/>
    <property type="evidence" value="ECO:0007669"/>
    <property type="project" value="TreeGrafter"/>
</dbReference>
<dbReference type="GO" id="GO:0000701">
    <property type="term" value="F:purine-specific mismatch base pair DNA N-glycosylase activity"/>
    <property type="evidence" value="ECO:0007669"/>
    <property type="project" value="UniProtKB-EC"/>
</dbReference>
<dbReference type="GO" id="GO:0032357">
    <property type="term" value="F:oxidized purine DNA binding"/>
    <property type="evidence" value="ECO:0007669"/>
    <property type="project" value="TreeGrafter"/>
</dbReference>
<sequence>MLKNNAKEVNRDQDLERLRKIPGPLVQWYRENARKLPWRDDPSPYRVWVSEIMLQQTRIEAGKPYFLRFVERLPDFSSLAEAEEETLMKLWEGLGYYSRVRNMKKAAQIIVEKYGGNMPADYAAILSLPGVGEYTAGAVASIAFGVPVPAVDGNVLRVLSRILASDANILQDKVKKRFRELLEQVIPADCPGDFNQALMELGALVCIPGKARCEECPARKFCLARERGITELLPVKAKAKPRRIEERTVVLLIRQGRVALQKRPETGLLAGLWEFPSAEGKLPGEEVQQWAEAQGLSLKMWEMLPPAKHVFSHIEWHMAGILAVLKPDSPEGSFTWVGPEELAGEYALPSAFRAFTELAFKILQSPNEV</sequence>
<evidence type="ECO:0000256" key="6">
    <source>
        <dbReference type="ARBA" id="ARBA00022485"/>
    </source>
</evidence>
<dbReference type="Gene3D" id="3.90.79.10">
    <property type="entry name" value="Nucleoside Triphosphate Pyrophosphohydrolase"/>
    <property type="match status" value="1"/>
</dbReference>
<evidence type="ECO:0000256" key="8">
    <source>
        <dbReference type="ARBA" id="ARBA00022763"/>
    </source>
</evidence>
<evidence type="ECO:0000256" key="13">
    <source>
        <dbReference type="ARBA" id="ARBA00023295"/>
    </source>
</evidence>
<evidence type="ECO:0000256" key="14">
    <source>
        <dbReference type="RuleBase" id="RU365096"/>
    </source>
</evidence>
<evidence type="ECO:0000256" key="7">
    <source>
        <dbReference type="ARBA" id="ARBA00022723"/>
    </source>
</evidence>
<dbReference type="InterPro" id="IPR003265">
    <property type="entry name" value="HhH-GPD_domain"/>
</dbReference>
<dbReference type="NCBIfam" id="TIGR01084">
    <property type="entry name" value="mutY"/>
    <property type="match status" value="1"/>
</dbReference>
<dbReference type="InterPro" id="IPR011257">
    <property type="entry name" value="DNA_glycosylase"/>
</dbReference>
<dbReference type="PANTHER" id="PTHR42944">
    <property type="entry name" value="ADENINE DNA GLYCOSYLASE"/>
    <property type="match status" value="1"/>
</dbReference>
<keyword evidence="11" id="KW-0411">Iron-sulfur</keyword>
<protein>
    <recommendedName>
        <fullName evidence="5 14">Adenine DNA glycosylase</fullName>
        <ecNumber evidence="4 14">3.2.2.31</ecNumber>
    </recommendedName>
</protein>
<organism evidence="16 17">
    <name type="scientific">Guopingia tenuis</name>
    <dbReference type="NCBI Taxonomy" id="2763656"/>
    <lineage>
        <taxon>Bacteria</taxon>
        <taxon>Bacillati</taxon>
        <taxon>Bacillota</taxon>
        <taxon>Clostridia</taxon>
        <taxon>Christensenellales</taxon>
        <taxon>Christensenellaceae</taxon>
        <taxon>Guopingia</taxon>
    </lineage>
</organism>
<dbReference type="GO" id="GO:0006298">
    <property type="term" value="P:mismatch repair"/>
    <property type="evidence" value="ECO:0007669"/>
    <property type="project" value="TreeGrafter"/>
</dbReference>
<dbReference type="CDD" id="cd00056">
    <property type="entry name" value="ENDO3c"/>
    <property type="match status" value="1"/>
</dbReference>
<dbReference type="InterPro" id="IPR004036">
    <property type="entry name" value="Endonuclease-III-like_CS2"/>
</dbReference>
<keyword evidence="7" id="KW-0479">Metal-binding</keyword>
<dbReference type="SMART" id="SM00478">
    <property type="entry name" value="ENDO3c"/>
    <property type="match status" value="1"/>
</dbReference>
<dbReference type="Gene3D" id="1.10.1670.10">
    <property type="entry name" value="Helix-hairpin-Helix base-excision DNA repair enzymes (C-terminal)"/>
    <property type="match status" value="1"/>
</dbReference>
<feature type="domain" description="HhH-GPD" evidence="15">
    <location>
        <begin position="53"/>
        <end position="204"/>
    </location>
</feature>
<dbReference type="InterPro" id="IPR015797">
    <property type="entry name" value="NUDIX_hydrolase-like_dom_sf"/>
</dbReference>
<keyword evidence="12" id="KW-0234">DNA repair</keyword>
<gene>
    <name evidence="16" type="primary">mutY</name>
    <name evidence="16" type="ORF">H8693_09070</name>
</gene>
<proteinExistence type="inferred from homology"/>
<name>A0A926DJU5_9FIRM</name>
<evidence type="ECO:0000256" key="4">
    <source>
        <dbReference type="ARBA" id="ARBA00012045"/>
    </source>
</evidence>
<evidence type="ECO:0000313" key="17">
    <source>
        <dbReference type="Proteomes" id="UP000617951"/>
    </source>
</evidence>
<keyword evidence="17" id="KW-1185">Reference proteome</keyword>
<evidence type="ECO:0000256" key="12">
    <source>
        <dbReference type="ARBA" id="ARBA00023204"/>
    </source>
</evidence>
<evidence type="ECO:0000256" key="5">
    <source>
        <dbReference type="ARBA" id="ARBA00022023"/>
    </source>
</evidence>
<dbReference type="PANTHER" id="PTHR42944:SF1">
    <property type="entry name" value="ADENINE DNA GLYCOSYLASE"/>
    <property type="match status" value="1"/>
</dbReference>
<reference evidence="16" key="1">
    <citation type="submission" date="2020-08" db="EMBL/GenBank/DDBJ databases">
        <title>Genome public.</title>
        <authorList>
            <person name="Liu C."/>
            <person name="Sun Q."/>
        </authorList>
    </citation>
    <scope>NUCLEOTIDE SEQUENCE</scope>
    <source>
        <strain evidence="16">NSJ-63</strain>
    </source>
</reference>
<dbReference type="InterPro" id="IPR023170">
    <property type="entry name" value="HhH_base_excis_C"/>
</dbReference>
<evidence type="ECO:0000256" key="1">
    <source>
        <dbReference type="ARBA" id="ARBA00000843"/>
    </source>
</evidence>
<keyword evidence="9" id="KW-0378">Hydrolase</keyword>
<dbReference type="GO" id="GO:0046872">
    <property type="term" value="F:metal ion binding"/>
    <property type="evidence" value="ECO:0007669"/>
    <property type="project" value="UniProtKB-UniRule"/>
</dbReference>
<dbReference type="EC" id="3.2.2.31" evidence="4 14"/>
<dbReference type="AlphaFoldDB" id="A0A926DJU5"/>
<dbReference type="GO" id="GO:0034039">
    <property type="term" value="F:8-oxo-7,8-dihydroguanine DNA N-glycosylase activity"/>
    <property type="evidence" value="ECO:0007669"/>
    <property type="project" value="TreeGrafter"/>
</dbReference>
<dbReference type="GO" id="GO:0006284">
    <property type="term" value="P:base-excision repair"/>
    <property type="evidence" value="ECO:0007669"/>
    <property type="project" value="UniProtKB-UniRule"/>
</dbReference>
<dbReference type="Pfam" id="PF00730">
    <property type="entry name" value="HhH-GPD"/>
    <property type="match status" value="1"/>
</dbReference>
<dbReference type="InterPro" id="IPR000445">
    <property type="entry name" value="HhH_motif"/>
</dbReference>
<comment type="function">
    <text evidence="2">Adenine glycosylase active on G-A mispairs. MutY also corrects error-prone DNA synthesis past GO lesions which are due to the oxidatively damaged form of guanine: 7,8-dihydro-8-oxoguanine (8-oxo-dGTP).</text>
</comment>
<comment type="caution">
    <text evidence="16">The sequence shown here is derived from an EMBL/GenBank/DDBJ whole genome shotgun (WGS) entry which is preliminary data.</text>
</comment>
<dbReference type="SUPFAM" id="SSF48150">
    <property type="entry name" value="DNA-glycosylase"/>
    <property type="match status" value="1"/>
</dbReference>
<evidence type="ECO:0000256" key="2">
    <source>
        <dbReference type="ARBA" id="ARBA00002933"/>
    </source>
</evidence>
<evidence type="ECO:0000256" key="3">
    <source>
        <dbReference type="ARBA" id="ARBA00008343"/>
    </source>
</evidence>
<evidence type="ECO:0000256" key="11">
    <source>
        <dbReference type="ARBA" id="ARBA00023014"/>
    </source>
</evidence>
<dbReference type="InterPro" id="IPR029119">
    <property type="entry name" value="MutY_C"/>
</dbReference>
<dbReference type="GO" id="GO:0051539">
    <property type="term" value="F:4 iron, 4 sulfur cluster binding"/>
    <property type="evidence" value="ECO:0007669"/>
    <property type="project" value="UniProtKB-UniRule"/>
</dbReference>
<evidence type="ECO:0000313" key="16">
    <source>
        <dbReference type="EMBL" id="MBC8539082.1"/>
    </source>
</evidence>
<keyword evidence="10 14" id="KW-0408">Iron</keyword>
<dbReference type="Gene3D" id="1.10.340.30">
    <property type="entry name" value="Hypothetical protein, domain 2"/>
    <property type="match status" value="1"/>
</dbReference>
<keyword evidence="8 14" id="KW-0227">DNA damage</keyword>
<comment type="catalytic activity">
    <reaction evidence="1 14">
        <text>Hydrolyzes free adenine bases from 7,8-dihydro-8-oxoguanine:adenine mismatched double-stranded DNA, leaving an apurinic site.</text>
        <dbReference type="EC" id="3.2.2.31"/>
    </reaction>
</comment>
<dbReference type="Pfam" id="PF00633">
    <property type="entry name" value="HHH"/>
    <property type="match status" value="1"/>
</dbReference>
<evidence type="ECO:0000259" key="15">
    <source>
        <dbReference type="SMART" id="SM00478"/>
    </source>
</evidence>
<accession>A0A926DJU5</accession>
<dbReference type="EMBL" id="JACRSS010000005">
    <property type="protein sequence ID" value="MBC8539082.1"/>
    <property type="molecule type" value="Genomic_DNA"/>
</dbReference>
<evidence type="ECO:0000256" key="9">
    <source>
        <dbReference type="ARBA" id="ARBA00022801"/>
    </source>
</evidence>
<keyword evidence="6" id="KW-0004">4Fe-4S</keyword>
<dbReference type="FunFam" id="1.10.340.30:FF:000002">
    <property type="entry name" value="Adenine DNA glycosylase"/>
    <property type="match status" value="1"/>
</dbReference>
<evidence type="ECO:0000256" key="10">
    <source>
        <dbReference type="ARBA" id="ARBA00023004"/>
    </source>
</evidence>
<dbReference type="Proteomes" id="UP000617951">
    <property type="component" value="Unassembled WGS sequence"/>
</dbReference>
<keyword evidence="13 14" id="KW-0326">Glycosidase</keyword>
<dbReference type="InterPro" id="IPR005760">
    <property type="entry name" value="A/G_AdeGlyc_MutY"/>
</dbReference>
<comment type="cofactor">
    <cofactor evidence="14">
        <name>[4Fe-4S] cluster</name>
        <dbReference type="ChEBI" id="CHEBI:49883"/>
    </cofactor>
    <text evidence="14">Binds 1 [4Fe-4S] cluster.</text>
</comment>
<dbReference type="CDD" id="cd03431">
    <property type="entry name" value="NUDIX_DNA_Glycosylase_C-MutY"/>
    <property type="match status" value="1"/>
</dbReference>
<dbReference type="SUPFAM" id="SSF55811">
    <property type="entry name" value="Nudix"/>
    <property type="match status" value="1"/>
</dbReference>
<dbReference type="Pfam" id="PF14815">
    <property type="entry name" value="NUDIX_4"/>
    <property type="match status" value="1"/>
</dbReference>